<feature type="region of interest" description="Disordered" evidence="7">
    <location>
        <begin position="23"/>
        <end position="54"/>
    </location>
</feature>
<evidence type="ECO:0000256" key="3">
    <source>
        <dbReference type="ARBA" id="ARBA00022806"/>
    </source>
</evidence>
<evidence type="ECO:0000256" key="6">
    <source>
        <dbReference type="PROSITE-ProRule" id="PRU00552"/>
    </source>
</evidence>
<dbReference type="EMBL" id="JAGIQL010000176">
    <property type="protein sequence ID" value="MBP0461312.1"/>
    <property type="molecule type" value="Genomic_DNA"/>
</dbReference>
<dbReference type="GO" id="GO:0005524">
    <property type="term" value="F:ATP binding"/>
    <property type="evidence" value="ECO:0007669"/>
    <property type="project" value="UniProtKB-KW"/>
</dbReference>
<feature type="compositionally biased region" description="Low complexity" evidence="7">
    <location>
        <begin position="82"/>
        <end position="109"/>
    </location>
</feature>
<evidence type="ECO:0000313" key="12">
    <source>
        <dbReference type="Proteomes" id="UP000670475"/>
    </source>
</evidence>
<feature type="compositionally biased region" description="Gly residues" evidence="7">
    <location>
        <begin position="110"/>
        <end position="125"/>
    </location>
</feature>
<dbReference type="InterPro" id="IPR001650">
    <property type="entry name" value="Helicase_C-like"/>
</dbReference>
<protein>
    <submittedName>
        <fullName evidence="11">DEAD/DEAH box helicase</fullName>
    </submittedName>
</protein>
<dbReference type="InterPro" id="IPR027417">
    <property type="entry name" value="P-loop_NTPase"/>
</dbReference>
<dbReference type="SMART" id="SM00487">
    <property type="entry name" value="DEXDc"/>
    <property type="match status" value="1"/>
</dbReference>
<evidence type="ECO:0000259" key="8">
    <source>
        <dbReference type="PROSITE" id="PS51192"/>
    </source>
</evidence>
<dbReference type="Pfam" id="PF00271">
    <property type="entry name" value="Helicase_C"/>
    <property type="match status" value="1"/>
</dbReference>
<dbReference type="InterPro" id="IPR050079">
    <property type="entry name" value="DEAD_box_RNA_helicase"/>
</dbReference>
<feature type="domain" description="DEAD-box RNA helicase Q" evidence="10">
    <location>
        <begin position="149"/>
        <end position="177"/>
    </location>
</feature>
<organism evidence="11 12">
    <name type="scientific">Streptomyces montanisoli</name>
    <dbReference type="NCBI Taxonomy" id="2798581"/>
    <lineage>
        <taxon>Bacteria</taxon>
        <taxon>Bacillati</taxon>
        <taxon>Actinomycetota</taxon>
        <taxon>Actinomycetes</taxon>
        <taxon>Kitasatosporales</taxon>
        <taxon>Streptomycetaceae</taxon>
        <taxon>Streptomyces</taxon>
    </lineage>
</organism>
<name>A0A940MHR5_9ACTN</name>
<comment type="caution">
    <text evidence="11">The sequence shown here is derived from an EMBL/GenBank/DDBJ whole genome shotgun (WGS) entry which is preliminary data.</text>
</comment>
<evidence type="ECO:0000256" key="2">
    <source>
        <dbReference type="ARBA" id="ARBA00022801"/>
    </source>
</evidence>
<dbReference type="GO" id="GO:0005829">
    <property type="term" value="C:cytosol"/>
    <property type="evidence" value="ECO:0007669"/>
    <property type="project" value="TreeGrafter"/>
</dbReference>
<evidence type="ECO:0000256" key="4">
    <source>
        <dbReference type="ARBA" id="ARBA00022840"/>
    </source>
</evidence>
<evidence type="ECO:0000259" key="9">
    <source>
        <dbReference type="PROSITE" id="PS51194"/>
    </source>
</evidence>
<evidence type="ECO:0000259" key="10">
    <source>
        <dbReference type="PROSITE" id="PS51195"/>
    </source>
</evidence>
<dbReference type="SUPFAM" id="SSF52540">
    <property type="entry name" value="P-loop containing nucleoside triphosphate hydrolases"/>
    <property type="match status" value="1"/>
</dbReference>
<dbReference type="InterPro" id="IPR014014">
    <property type="entry name" value="RNA_helicase_DEAD_Q_motif"/>
</dbReference>
<dbReference type="Gene3D" id="3.40.50.300">
    <property type="entry name" value="P-loop containing nucleotide triphosphate hydrolases"/>
    <property type="match status" value="2"/>
</dbReference>
<gene>
    <name evidence="11" type="ORF">JFN87_28190</name>
</gene>
<dbReference type="InterPro" id="IPR011545">
    <property type="entry name" value="DEAD/DEAH_box_helicase_dom"/>
</dbReference>
<dbReference type="PANTHER" id="PTHR47959:SF13">
    <property type="entry name" value="ATP-DEPENDENT RNA HELICASE RHLE"/>
    <property type="match status" value="1"/>
</dbReference>
<comment type="similarity">
    <text evidence="5">Belongs to the DEAD box helicase family.</text>
</comment>
<keyword evidence="12" id="KW-1185">Reference proteome</keyword>
<feature type="short sequence motif" description="Q motif" evidence="6">
    <location>
        <begin position="149"/>
        <end position="177"/>
    </location>
</feature>
<accession>A0A940MHR5</accession>
<dbReference type="GO" id="GO:0016787">
    <property type="term" value="F:hydrolase activity"/>
    <property type="evidence" value="ECO:0007669"/>
    <property type="project" value="UniProtKB-KW"/>
</dbReference>
<dbReference type="Proteomes" id="UP000670475">
    <property type="component" value="Unassembled WGS sequence"/>
</dbReference>
<dbReference type="Pfam" id="PF00270">
    <property type="entry name" value="DEAD"/>
    <property type="match status" value="1"/>
</dbReference>
<dbReference type="InterPro" id="IPR044742">
    <property type="entry name" value="DEAD/DEAH_RhlB"/>
</dbReference>
<dbReference type="GO" id="GO:0003724">
    <property type="term" value="F:RNA helicase activity"/>
    <property type="evidence" value="ECO:0007669"/>
    <property type="project" value="InterPro"/>
</dbReference>
<evidence type="ECO:0000313" key="11">
    <source>
        <dbReference type="EMBL" id="MBP0461312.1"/>
    </source>
</evidence>
<feature type="region of interest" description="Disordered" evidence="7">
    <location>
        <begin position="80"/>
        <end position="130"/>
    </location>
</feature>
<dbReference type="PANTHER" id="PTHR47959">
    <property type="entry name" value="ATP-DEPENDENT RNA HELICASE RHLE-RELATED"/>
    <property type="match status" value="1"/>
</dbReference>
<dbReference type="PROSITE" id="PS51194">
    <property type="entry name" value="HELICASE_CTER"/>
    <property type="match status" value="1"/>
</dbReference>
<dbReference type="InterPro" id="IPR014001">
    <property type="entry name" value="Helicase_ATP-bd"/>
</dbReference>
<feature type="domain" description="Helicase ATP-binding" evidence="8">
    <location>
        <begin position="180"/>
        <end position="353"/>
    </location>
</feature>
<feature type="non-terminal residue" evidence="11">
    <location>
        <position position="546"/>
    </location>
</feature>
<feature type="domain" description="Helicase C-terminal" evidence="9">
    <location>
        <begin position="374"/>
        <end position="524"/>
    </location>
</feature>
<evidence type="ECO:0000256" key="1">
    <source>
        <dbReference type="ARBA" id="ARBA00022741"/>
    </source>
</evidence>
<sequence length="546" mass="57836">MLPVPDPQRPIITTPPAAPVTQVFRDEESSCPSRRSCPTAFPRRNRPGRPLLYPARSCESSYRSRCREFLETCRIEEGSALNRSPSTNNRSSGSSRRNTAGRRSGSAPRAGGGRRSGGGGGGGRGYRPAAPVREFTVPEPVTPALPPVEAFSELDMPAPLLAALAAEGVTVPFPVQAATLPNSLAGRDVLGRGRTGSGKTLAFGLSLVARTAGRRAEPRRPLAMVLVPTRELAQQVTAALTPYARALHVRTATVVGGLSIGRQADALRSGAEVVVATPGRLRDLVDRGDCVLSDVTISVLDEADQMADMGFLPQVTALVDQVAPGAQHMLFSATLDANIDRLVKRYLSDAVVHVGDLSDGVVTTMEHHVLHVRDLDKAAVTVEIAAREGSVLMFLDTKHAADRLAKNLLKQGVRAAALHGGKSQSQRTRTLAQFKDGQVTVLVATNVAARGIHVDSLDLVVNVDPPADHKDYLHRGGRTARAGESGLVVTLVLPDQRRQMTRLLADANITAETTQVNSGEAELTRITGAQAPSGVPVTITAPEPAK</sequence>
<dbReference type="SMART" id="SM00490">
    <property type="entry name" value="HELICc"/>
    <property type="match status" value="1"/>
</dbReference>
<evidence type="ECO:0000256" key="7">
    <source>
        <dbReference type="SAM" id="MobiDB-lite"/>
    </source>
</evidence>
<reference evidence="11" key="1">
    <citation type="submission" date="2021-03" db="EMBL/GenBank/DDBJ databases">
        <title>Whole genome sequence of Streptomyces bomunensis MMS17-BM035.</title>
        <authorList>
            <person name="Lee J.H."/>
        </authorList>
    </citation>
    <scope>NUCLEOTIDE SEQUENCE</scope>
    <source>
        <strain evidence="11">MMS17-BM035</strain>
    </source>
</reference>
<proteinExistence type="inferred from homology"/>
<keyword evidence="3 11" id="KW-0347">Helicase</keyword>
<dbReference type="CDD" id="cd18787">
    <property type="entry name" value="SF2_C_DEAD"/>
    <property type="match status" value="1"/>
</dbReference>
<dbReference type="PROSITE" id="PS51195">
    <property type="entry name" value="Q_MOTIF"/>
    <property type="match status" value="1"/>
</dbReference>
<evidence type="ECO:0000256" key="5">
    <source>
        <dbReference type="ARBA" id="ARBA00038437"/>
    </source>
</evidence>
<dbReference type="PROSITE" id="PS51192">
    <property type="entry name" value="HELICASE_ATP_BIND_1"/>
    <property type="match status" value="1"/>
</dbReference>
<keyword evidence="4" id="KW-0067">ATP-binding</keyword>
<dbReference type="AlphaFoldDB" id="A0A940MHR5"/>
<keyword evidence="1" id="KW-0547">Nucleotide-binding</keyword>
<dbReference type="GO" id="GO:0003676">
    <property type="term" value="F:nucleic acid binding"/>
    <property type="evidence" value="ECO:0007669"/>
    <property type="project" value="InterPro"/>
</dbReference>
<dbReference type="CDD" id="cd00268">
    <property type="entry name" value="DEADc"/>
    <property type="match status" value="1"/>
</dbReference>
<keyword evidence="2" id="KW-0378">Hydrolase</keyword>